<feature type="compositionally biased region" description="Acidic residues" evidence="1">
    <location>
        <begin position="330"/>
        <end position="339"/>
    </location>
</feature>
<protein>
    <submittedName>
        <fullName evidence="2">Uncharacterized protein</fullName>
    </submittedName>
</protein>
<organism evidence="2 3">
    <name type="scientific">Aspergillus keveii</name>
    <dbReference type="NCBI Taxonomy" id="714993"/>
    <lineage>
        <taxon>Eukaryota</taxon>
        <taxon>Fungi</taxon>
        <taxon>Dikarya</taxon>
        <taxon>Ascomycota</taxon>
        <taxon>Pezizomycotina</taxon>
        <taxon>Eurotiomycetes</taxon>
        <taxon>Eurotiomycetidae</taxon>
        <taxon>Eurotiales</taxon>
        <taxon>Aspergillaceae</taxon>
        <taxon>Aspergillus</taxon>
        <taxon>Aspergillus subgen. Nidulantes</taxon>
    </lineage>
</organism>
<evidence type="ECO:0000313" key="2">
    <source>
        <dbReference type="EMBL" id="KAL2796901.1"/>
    </source>
</evidence>
<evidence type="ECO:0000256" key="1">
    <source>
        <dbReference type="SAM" id="MobiDB-lite"/>
    </source>
</evidence>
<comment type="caution">
    <text evidence="2">The sequence shown here is derived from an EMBL/GenBank/DDBJ whole genome shotgun (WGS) entry which is preliminary data.</text>
</comment>
<reference evidence="2 3" key="1">
    <citation type="submission" date="2024-07" db="EMBL/GenBank/DDBJ databases">
        <title>Section-level genome sequencing and comparative genomics of Aspergillus sections Usti and Cavernicolus.</title>
        <authorList>
            <consortium name="Lawrence Berkeley National Laboratory"/>
            <person name="Nybo J.L."/>
            <person name="Vesth T.C."/>
            <person name="Theobald S."/>
            <person name="Frisvad J.C."/>
            <person name="Larsen T.O."/>
            <person name="Kjaerboelling I."/>
            <person name="Rothschild-Mancinelli K."/>
            <person name="Lyhne E.K."/>
            <person name="Kogle M.E."/>
            <person name="Barry K."/>
            <person name="Clum A."/>
            <person name="Na H."/>
            <person name="Ledsgaard L."/>
            <person name="Lin J."/>
            <person name="Lipzen A."/>
            <person name="Kuo A."/>
            <person name="Riley R."/>
            <person name="Mondo S."/>
            <person name="Labutti K."/>
            <person name="Haridas S."/>
            <person name="Pangalinan J."/>
            <person name="Salamov A.A."/>
            <person name="Simmons B.A."/>
            <person name="Magnuson J.K."/>
            <person name="Chen J."/>
            <person name="Drula E."/>
            <person name="Henrissat B."/>
            <person name="Wiebenga A."/>
            <person name="Lubbers R.J."/>
            <person name="Gomes A.C."/>
            <person name="Makela M.R."/>
            <person name="Stajich J."/>
            <person name="Grigoriev I.V."/>
            <person name="Mortensen U.H."/>
            <person name="De Vries R.P."/>
            <person name="Baker S.E."/>
            <person name="Andersen M.R."/>
        </authorList>
    </citation>
    <scope>NUCLEOTIDE SEQUENCE [LARGE SCALE GENOMIC DNA]</scope>
    <source>
        <strain evidence="2 3">CBS 209.92</strain>
    </source>
</reference>
<feature type="compositionally biased region" description="Pro residues" evidence="1">
    <location>
        <begin position="1"/>
        <end position="17"/>
    </location>
</feature>
<feature type="compositionally biased region" description="Basic and acidic residues" evidence="1">
    <location>
        <begin position="189"/>
        <end position="201"/>
    </location>
</feature>
<feature type="compositionally biased region" description="Polar residues" evidence="1">
    <location>
        <begin position="176"/>
        <end position="188"/>
    </location>
</feature>
<feature type="compositionally biased region" description="Acidic residues" evidence="1">
    <location>
        <begin position="311"/>
        <end position="322"/>
    </location>
</feature>
<proteinExistence type="predicted"/>
<keyword evidence="3" id="KW-1185">Reference proteome</keyword>
<feature type="compositionally biased region" description="Polar residues" evidence="1">
    <location>
        <begin position="37"/>
        <end position="48"/>
    </location>
</feature>
<dbReference type="Proteomes" id="UP001610563">
    <property type="component" value="Unassembled WGS sequence"/>
</dbReference>
<accession>A0ABR4GCZ3</accession>
<gene>
    <name evidence="2" type="ORF">BJX66DRAFT_335620</name>
</gene>
<name>A0ABR4GCZ3_9EURO</name>
<feature type="compositionally biased region" description="Polar residues" evidence="1">
    <location>
        <begin position="281"/>
        <end position="292"/>
    </location>
</feature>
<dbReference type="EMBL" id="JBFTWV010000023">
    <property type="protein sequence ID" value="KAL2796901.1"/>
    <property type="molecule type" value="Genomic_DNA"/>
</dbReference>
<feature type="compositionally biased region" description="Pro residues" evidence="1">
    <location>
        <begin position="350"/>
        <end position="363"/>
    </location>
</feature>
<evidence type="ECO:0000313" key="3">
    <source>
        <dbReference type="Proteomes" id="UP001610563"/>
    </source>
</evidence>
<sequence length="444" mass="48691">MATTPPPPSFLRIPPTPRHGTGYDQYEPYSTRHSARLASQQISAESRTTPPPSFPISQGRGASRSVKHRTAELETLSPPGSPNSCTPRKKLSGRGRVAAQSLDTQDPFKATKPAHPNTSSLFRSTMAEGMLPTPAKTPRKKPVDNVDPTARVLFPPLSGQKKKRKQTGFYMDSFTEDPSQGESIQIYTDSRDRIPEVDKSEANPFYNKSSANTSARPSRRKARSRDKEVDEALNRDDGMVYVFRGKKMFRKFTDDVASDMEDNDDDLGLLASRPDLMDSSLLENTRPLTRSSIKPRVLFASPNDRSTNENQIDDADEEAATDIDDHILEDADTVADVEDSANIRSQQRPVTPPPNSVATPPSPGGSARSLRSRAKREGLEHGQTPTASEAKKKRISPFDGWLRKKQTPPVIGSKAKKREAETAGSPGGPASKRTRGNRTTVSSS</sequence>
<feature type="compositionally biased region" description="Acidic residues" evidence="1">
    <location>
        <begin position="256"/>
        <end position="267"/>
    </location>
</feature>
<feature type="region of interest" description="Disordered" evidence="1">
    <location>
        <begin position="255"/>
        <end position="444"/>
    </location>
</feature>
<feature type="region of interest" description="Disordered" evidence="1">
    <location>
        <begin position="1"/>
        <end position="231"/>
    </location>
</feature>